<reference evidence="1" key="1">
    <citation type="journal article" date="2014" name="PLoS ONE">
        <title>Transcriptome-Based Identification of ABC Transporters in the Western Tarnished Plant Bug Lygus hesperus.</title>
        <authorList>
            <person name="Hull J.J."/>
            <person name="Chaney K."/>
            <person name="Geib S.M."/>
            <person name="Fabrick J.A."/>
            <person name="Brent C.S."/>
            <person name="Walsh D."/>
            <person name="Lavine L.C."/>
        </authorList>
    </citation>
    <scope>NUCLEOTIDE SEQUENCE</scope>
</reference>
<sequence>LNQPTAGCNSSLKNNLSVAENASQDRVPGDPDPLSDLYKNNCTPSLIVHVKCPIEGFNVKILKQSLESHLSTNSVKYNKVTVNFRNSFGSPFEFMEVSFKSINQAEEWLLKTNRKLTLQHTSNKPADFFLYFAGGNWNCKNCRKCSNVFFRSLCHRCFGHKDDSDSPVRFSESPSRFLGFCNLPLSSKKSNVIQSPKHLVRLEDLDPGMFLVVEDPNMSGCCGLVILEMPNVNEAMNIVGRAKLSPKFLKFVVEESVEKIKSDPRYKMN</sequence>
<proteinExistence type="predicted"/>
<organism evidence="1">
    <name type="scientific">Lygus hesperus</name>
    <name type="common">Western plant bug</name>
    <dbReference type="NCBI Taxonomy" id="30085"/>
    <lineage>
        <taxon>Eukaryota</taxon>
        <taxon>Metazoa</taxon>
        <taxon>Ecdysozoa</taxon>
        <taxon>Arthropoda</taxon>
        <taxon>Hexapoda</taxon>
        <taxon>Insecta</taxon>
        <taxon>Pterygota</taxon>
        <taxon>Neoptera</taxon>
        <taxon>Paraneoptera</taxon>
        <taxon>Hemiptera</taxon>
        <taxon>Heteroptera</taxon>
        <taxon>Panheteroptera</taxon>
        <taxon>Cimicomorpha</taxon>
        <taxon>Miridae</taxon>
        <taxon>Mirini</taxon>
        <taxon>Lygus</taxon>
    </lineage>
</organism>
<gene>
    <name evidence="1" type="ORF">CM83_41788</name>
    <name evidence="2" type="ORF">CM83_41790</name>
</gene>
<reference evidence="1" key="2">
    <citation type="submission" date="2014-07" db="EMBL/GenBank/DDBJ databases">
        <authorList>
            <person name="Hull J."/>
        </authorList>
    </citation>
    <scope>NUCLEOTIDE SEQUENCE</scope>
</reference>
<dbReference type="EMBL" id="GBHO01038721">
    <property type="protein sequence ID" value="JAG04883.1"/>
    <property type="molecule type" value="Transcribed_RNA"/>
</dbReference>
<accession>A0A0A9WED2</accession>
<evidence type="ECO:0000313" key="2">
    <source>
        <dbReference type="EMBL" id="JAG04885.1"/>
    </source>
</evidence>
<protein>
    <submittedName>
        <fullName evidence="1">Putative RNA-binding protein C57A7.13</fullName>
    </submittedName>
</protein>
<dbReference type="AlphaFoldDB" id="A0A0A9WED2"/>
<evidence type="ECO:0000313" key="1">
    <source>
        <dbReference type="EMBL" id="JAG04883.1"/>
    </source>
</evidence>
<feature type="non-terminal residue" evidence="1">
    <location>
        <position position="1"/>
    </location>
</feature>
<dbReference type="EMBL" id="GBHO01038719">
    <property type="protein sequence ID" value="JAG04885.1"/>
    <property type="molecule type" value="Transcribed_RNA"/>
</dbReference>
<name>A0A0A9WED2_LYGHE</name>